<dbReference type="Proteomes" id="UP000321960">
    <property type="component" value="Unassembled WGS sequence"/>
</dbReference>
<accession>A0A512J843</accession>
<gene>
    <name evidence="3" type="ORF">GCM10007888_26960</name>
    <name evidence="2" type="ORF">MOX02_40770</name>
</gene>
<evidence type="ECO:0000313" key="2">
    <source>
        <dbReference type="EMBL" id="GEP06039.1"/>
    </source>
</evidence>
<dbReference type="SUPFAM" id="SSF53448">
    <property type="entry name" value="Nucleotide-diphospho-sugar transferases"/>
    <property type="match status" value="1"/>
</dbReference>
<dbReference type="Proteomes" id="UP001156856">
    <property type="component" value="Unassembled WGS sequence"/>
</dbReference>
<proteinExistence type="predicted"/>
<protein>
    <recommendedName>
        <fullName evidence="1">Glycosyltransferase 2-like domain-containing protein</fullName>
    </recommendedName>
</protein>
<keyword evidence="5" id="KW-1185">Reference proteome</keyword>
<sequence length="1709" mass="188173">MNVIDLRKPQNLRGHFDGYRDGALHGWVTLAQSDRDLGVIVLIGGRYYGHFVADRWRKDLEADDIGRNGHCAFVIPLDPAKLASEPSSAVEIWVLGWPARLLGRLESAAGPAVQGEFRRGSLRRSATLLSFFGLHNRWFRRKRNGAQDAVQTDPAANGHSGLADERAWLPHRPRALDLCPPRSTGGAGAVGEPLSIRIVGHIDGHYSLSGVNRDLALGLSDLGAAVRVNHFHGAKIEAPSIAFESPETHRIEAMLQPWGDAPPDDGDYVSLCHHYPLIKDEREARLRVATFFWEESLVPHGHVAHLNVNFDALIVASNFVRKVLRDSGCKLPIRVVPLGVGDAYREAPAEAPHDGAASGPAMAPARRRMRFLHVSSAFPRKGVDVLLAAYFAEFTRDEPVELLIKTFANIHNDVADQIARFRETHPDAAPVEVDESFLTERELADLYKASDVVVLPTRGEGFNLPAAEAMLSGRPVIATGYGAHTDFLTAQTGWCLDYDFAPAESHFREVGSLWVDPNTRDLRRMMREFLGAWQQGQKSGLPGLEGSVGGRDIRTTIQNGKELVRSIYNRSASAQCVDSYIRDLLRNRNATAAPLRLGLISSWASHCGIAEYTKDLLTNFSSDAFEIIYVTDTRAAASDKILPLYSISLKEDLSRALDFVEAGGFDAILVQHQASLFDILGSAAGRLAELQRRSPVILELHATAFLDHIDRDRVARGVLHLKQLERILVHTPADLTRLKRLGLVENVALFPLGIHVRHDDGYGRADAALARRAMARSLAAVEGATLSESDREEIAARLQDGTFWMASFGFLLPHKGLAELIEAVKLLHDAGQTGVRLLLACATLDERSERVGDDLRALIDRLGLSNAVVLVTDFLTVGEASTLLSSADLLTFVYRSTGESASAAVRIALGTGRPVLTTPEPIFNDIRGFSHRTANETSEAIAAAIMPLIEDRQALNQFYDEQQNWLSHHTWDRLSTRLANMIVGACADRDLASKPLSRPSQTVPSTASLAADEPLCPPGIPYPRTGRARSWLRRDFCLEPAAEPRTLPADAFDGPTRSAAGIPVSWNSRTLALEAMGADGNSKLLHLVPEFRTTLNEAWLTVPDTALSEVPERERPALFQYARRHQIRSLLTLTDADGRAGPWAFLADVIQASSANLRDRWRDALAVGSASVDADRHLPQIHLADGDGAALRRDACTLRGLAVQVDRGISSPLLDALRTEALDMDRRLVSNPIHFGADPNRQWVLASLSSQEESVPSRPGQRLAVLMDGAAVAACGSSSRRLDRLIGEAAMLVFEHAEDYARFFATLCATDHPVALVRGRSVLLEADEDGSGLVDRFCRVLTEMYPLRLRELAAVAPNIERSPLARSPIRLSVCVSTYNRADWLSKTLPLLAQDLSAHRDQIEFLVVDNASTDHTPQVMQELAAAYDVKSVRNAENVGMLGNLAVTAQLAAGDFVWILGDDDLVKPGTTALILNAIEAHPRSELVYINYAYTYFDRPSDLSDVDGLLESATPIATETPVAFHDEIREFAANNENFFTAIYACVFRRDQALAAYSQYTSAPPFSDMASCIPTTKHVLEHMLDRPGYWIGSNQIVVNMNVSWMRYAPVWHIERLPETYDLAETMGVPADALRRYRISNVGQATHFVREGFGEDDQVRNLLSLPRYIERLKRLGNFKDRSADLFANYDQALQRGSRFGDDPTTGTLRAIYRL</sequence>
<dbReference type="Gene3D" id="3.90.550.10">
    <property type="entry name" value="Spore Coat Polysaccharide Biosynthesis Protein SpsA, Chain A"/>
    <property type="match status" value="1"/>
</dbReference>
<comment type="caution">
    <text evidence="2">The sequence shown here is derived from an EMBL/GenBank/DDBJ whole genome shotgun (WGS) entry which is preliminary data.</text>
</comment>
<feature type="domain" description="Glycosyltransferase 2-like" evidence="1">
    <location>
        <begin position="1372"/>
        <end position="1493"/>
    </location>
</feature>
<dbReference type="InterPro" id="IPR001173">
    <property type="entry name" value="Glyco_trans_2-like"/>
</dbReference>
<reference evidence="3" key="4">
    <citation type="submission" date="2023-01" db="EMBL/GenBank/DDBJ databases">
        <title>Draft genome sequence of Methylobacterium oxalidis strain NBRC 107715.</title>
        <authorList>
            <person name="Sun Q."/>
            <person name="Mori K."/>
        </authorList>
    </citation>
    <scope>NUCLEOTIDE SEQUENCE</scope>
    <source>
        <strain evidence="3">NBRC 107715</strain>
    </source>
</reference>
<dbReference type="Pfam" id="PF13692">
    <property type="entry name" value="Glyco_trans_1_4"/>
    <property type="match status" value="2"/>
</dbReference>
<evidence type="ECO:0000313" key="3">
    <source>
        <dbReference type="EMBL" id="GLS64315.1"/>
    </source>
</evidence>
<dbReference type="PANTHER" id="PTHR46656">
    <property type="entry name" value="PUTATIVE-RELATED"/>
    <property type="match status" value="1"/>
</dbReference>
<dbReference type="Gene3D" id="3.40.50.2000">
    <property type="entry name" value="Glycogen Phosphorylase B"/>
    <property type="match status" value="2"/>
</dbReference>
<dbReference type="Pfam" id="PF00535">
    <property type="entry name" value="Glycos_transf_2"/>
    <property type="match status" value="1"/>
</dbReference>
<dbReference type="SUPFAM" id="SSF53756">
    <property type="entry name" value="UDP-Glycosyltransferase/glycogen phosphorylase"/>
    <property type="match status" value="2"/>
</dbReference>
<reference evidence="5" key="2">
    <citation type="journal article" date="2019" name="Int. J. Syst. Evol. Microbiol.">
        <title>The Global Catalogue of Microorganisms (GCM) 10K type strain sequencing project: providing services to taxonomists for standard genome sequencing and annotation.</title>
        <authorList>
            <consortium name="The Broad Institute Genomics Platform"/>
            <consortium name="The Broad Institute Genome Sequencing Center for Infectious Disease"/>
            <person name="Wu L."/>
            <person name="Ma J."/>
        </authorList>
    </citation>
    <scope>NUCLEOTIDE SEQUENCE [LARGE SCALE GENOMIC DNA]</scope>
    <source>
        <strain evidence="5">NBRC 107715</strain>
    </source>
</reference>
<evidence type="ECO:0000313" key="5">
    <source>
        <dbReference type="Proteomes" id="UP001156856"/>
    </source>
</evidence>
<dbReference type="CDD" id="cd03801">
    <property type="entry name" value="GT4_PimA-like"/>
    <property type="match status" value="1"/>
</dbReference>
<dbReference type="RefSeq" id="WP_147027576.1">
    <property type="nucleotide sequence ID" value="NZ_BJZU01000089.1"/>
</dbReference>
<dbReference type="InterPro" id="IPR029044">
    <property type="entry name" value="Nucleotide-diphossugar_trans"/>
</dbReference>
<dbReference type="EMBL" id="BJZU01000089">
    <property type="protein sequence ID" value="GEP06039.1"/>
    <property type="molecule type" value="Genomic_DNA"/>
</dbReference>
<reference evidence="2 4" key="3">
    <citation type="submission" date="2019-07" db="EMBL/GenBank/DDBJ databases">
        <title>Whole genome shotgun sequence of Methylobacterium oxalidis NBRC 107715.</title>
        <authorList>
            <person name="Hosoyama A."/>
            <person name="Uohara A."/>
            <person name="Ohji S."/>
            <person name="Ichikawa N."/>
        </authorList>
    </citation>
    <scope>NUCLEOTIDE SEQUENCE [LARGE SCALE GENOMIC DNA]</scope>
    <source>
        <strain evidence="2 4">NBRC 107715</strain>
    </source>
</reference>
<dbReference type="OrthoDB" id="8049568at2"/>
<evidence type="ECO:0000259" key="1">
    <source>
        <dbReference type="Pfam" id="PF00535"/>
    </source>
</evidence>
<evidence type="ECO:0000313" key="4">
    <source>
        <dbReference type="Proteomes" id="UP000321960"/>
    </source>
</evidence>
<dbReference type="PANTHER" id="PTHR46656:SF3">
    <property type="entry name" value="PUTATIVE-RELATED"/>
    <property type="match status" value="1"/>
</dbReference>
<organism evidence="2 4">
    <name type="scientific">Methylobacterium oxalidis</name>
    <dbReference type="NCBI Taxonomy" id="944322"/>
    <lineage>
        <taxon>Bacteria</taxon>
        <taxon>Pseudomonadati</taxon>
        <taxon>Pseudomonadota</taxon>
        <taxon>Alphaproteobacteria</taxon>
        <taxon>Hyphomicrobiales</taxon>
        <taxon>Methylobacteriaceae</taxon>
        <taxon>Methylobacterium</taxon>
    </lineage>
</organism>
<dbReference type="EMBL" id="BSPK01000035">
    <property type="protein sequence ID" value="GLS64315.1"/>
    <property type="molecule type" value="Genomic_DNA"/>
</dbReference>
<reference evidence="3" key="1">
    <citation type="journal article" date="2014" name="Int. J. Syst. Evol. Microbiol.">
        <title>Complete genome of a new Firmicutes species belonging to the dominant human colonic microbiota ('Ruminococcus bicirculans') reveals two chromosomes and a selective capacity to utilize plant glucans.</title>
        <authorList>
            <consortium name="NISC Comparative Sequencing Program"/>
            <person name="Wegmann U."/>
            <person name="Louis P."/>
            <person name="Goesmann A."/>
            <person name="Henrissat B."/>
            <person name="Duncan S.H."/>
            <person name="Flint H.J."/>
        </authorList>
    </citation>
    <scope>NUCLEOTIDE SEQUENCE</scope>
    <source>
        <strain evidence="3">NBRC 107715</strain>
    </source>
</reference>
<name>A0A512J843_9HYPH</name>
<dbReference type="CDD" id="cd00761">
    <property type="entry name" value="Glyco_tranf_GTA_type"/>
    <property type="match status" value="1"/>
</dbReference>